<dbReference type="PROSITE" id="PS00194">
    <property type="entry name" value="THIOREDOXIN_1"/>
    <property type="match status" value="1"/>
</dbReference>
<sequence>MKNKNIIIWIIGFIIFFILVYLGYNELSSRYNENEKNSNKGISDSLITGEEGKTEDTKAKAVDFTVYDEDGKEVKLSDYKGTPVVLNYWASWCGPCQSEMPLFKEANNKYGDNVKILMINMTDGQRETAESAKKFMVDNEYDMLTLYDKDLDFANKYNVASIPRTVFIDKEGFITMERIGIVNEEFLEAMIERIKK</sequence>
<dbReference type="InterPro" id="IPR013766">
    <property type="entry name" value="Thioredoxin_domain"/>
</dbReference>
<dbReference type="eggNOG" id="COG0526">
    <property type="taxonomic scope" value="Bacteria"/>
</dbReference>
<evidence type="ECO:0000256" key="1">
    <source>
        <dbReference type="SAM" id="Phobius"/>
    </source>
</evidence>
<feature type="domain" description="Thioredoxin" evidence="2">
    <location>
        <begin position="55"/>
        <end position="196"/>
    </location>
</feature>
<evidence type="ECO:0000259" key="2">
    <source>
        <dbReference type="PROSITE" id="PS51352"/>
    </source>
</evidence>
<keyword evidence="1" id="KW-0812">Transmembrane</keyword>
<dbReference type="Pfam" id="PF00578">
    <property type="entry name" value="AhpC-TSA"/>
    <property type="match status" value="1"/>
</dbReference>
<keyword evidence="4" id="KW-1185">Reference proteome</keyword>
<evidence type="ECO:0000313" key="3">
    <source>
        <dbReference type="EMBL" id="KEZ86070.1"/>
    </source>
</evidence>
<dbReference type="Proteomes" id="UP000028542">
    <property type="component" value="Unassembled WGS sequence"/>
</dbReference>
<reference evidence="3 4" key="1">
    <citation type="submission" date="2014-07" db="EMBL/GenBank/DDBJ databases">
        <title>Draft genome of Clostridium sulfidigenes 113A isolated from sediments associated with methane hydrate from Krishna Godavari basin.</title>
        <authorList>
            <person name="Honkalas V.S."/>
            <person name="Dabir A.P."/>
            <person name="Arora P."/>
            <person name="Dhakephalkar P.K."/>
        </authorList>
    </citation>
    <scope>NUCLEOTIDE SEQUENCE [LARGE SCALE GENOMIC DNA]</scope>
    <source>
        <strain evidence="3 4">113A</strain>
    </source>
</reference>
<dbReference type="GO" id="GO:0016491">
    <property type="term" value="F:oxidoreductase activity"/>
    <property type="evidence" value="ECO:0007669"/>
    <property type="project" value="InterPro"/>
</dbReference>
<dbReference type="EMBL" id="JPMD01000026">
    <property type="protein sequence ID" value="KEZ86070.1"/>
    <property type="molecule type" value="Genomic_DNA"/>
</dbReference>
<keyword evidence="1" id="KW-1133">Transmembrane helix</keyword>
<keyword evidence="1" id="KW-0472">Membrane</keyword>
<dbReference type="STRING" id="318464.IO99_11060"/>
<accession>A0A084JAT6</accession>
<comment type="caution">
    <text evidence="3">The sequence shown here is derived from an EMBL/GenBank/DDBJ whole genome shotgun (WGS) entry which is preliminary data.</text>
</comment>
<dbReference type="AlphaFoldDB" id="A0A084JAT6"/>
<dbReference type="PROSITE" id="PS51352">
    <property type="entry name" value="THIOREDOXIN_2"/>
    <property type="match status" value="1"/>
</dbReference>
<feature type="transmembrane region" description="Helical" evidence="1">
    <location>
        <begin position="6"/>
        <end position="24"/>
    </location>
</feature>
<gene>
    <name evidence="3" type="ORF">IO99_11060</name>
</gene>
<dbReference type="RefSeq" id="WP_035133204.1">
    <property type="nucleotide sequence ID" value="NZ_JPMD01000026.1"/>
</dbReference>
<dbReference type="InterPro" id="IPR036249">
    <property type="entry name" value="Thioredoxin-like_sf"/>
</dbReference>
<proteinExistence type="predicted"/>
<dbReference type="SUPFAM" id="SSF52833">
    <property type="entry name" value="Thioredoxin-like"/>
    <property type="match status" value="1"/>
</dbReference>
<dbReference type="PANTHER" id="PTHR42852:SF17">
    <property type="entry name" value="THIOREDOXIN-LIKE PROTEIN HI_1115"/>
    <property type="match status" value="1"/>
</dbReference>
<dbReference type="InterPro" id="IPR050553">
    <property type="entry name" value="Thioredoxin_ResA/DsbE_sf"/>
</dbReference>
<protein>
    <recommendedName>
        <fullName evidence="2">Thioredoxin domain-containing protein</fullName>
    </recommendedName>
</protein>
<name>A0A084JAT6_9CLOT</name>
<dbReference type="GO" id="GO:0016209">
    <property type="term" value="F:antioxidant activity"/>
    <property type="evidence" value="ECO:0007669"/>
    <property type="project" value="InterPro"/>
</dbReference>
<organism evidence="3 4">
    <name type="scientific">Clostridium sulfidigenes</name>
    <dbReference type="NCBI Taxonomy" id="318464"/>
    <lineage>
        <taxon>Bacteria</taxon>
        <taxon>Bacillati</taxon>
        <taxon>Bacillota</taxon>
        <taxon>Clostridia</taxon>
        <taxon>Eubacteriales</taxon>
        <taxon>Clostridiaceae</taxon>
        <taxon>Clostridium</taxon>
    </lineage>
</organism>
<dbReference type="InterPro" id="IPR000866">
    <property type="entry name" value="AhpC/TSA"/>
</dbReference>
<dbReference type="Gene3D" id="3.40.30.10">
    <property type="entry name" value="Glutaredoxin"/>
    <property type="match status" value="1"/>
</dbReference>
<dbReference type="CDD" id="cd02966">
    <property type="entry name" value="TlpA_like_family"/>
    <property type="match status" value="1"/>
</dbReference>
<dbReference type="PANTHER" id="PTHR42852">
    <property type="entry name" value="THIOL:DISULFIDE INTERCHANGE PROTEIN DSBE"/>
    <property type="match status" value="1"/>
</dbReference>
<evidence type="ECO:0000313" key="4">
    <source>
        <dbReference type="Proteomes" id="UP000028542"/>
    </source>
</evidence>
<dbReference type="InterPro" id="IPR017937">
    <property type="entry name" value="Thioredoxin_CS"/>
</dbReference>